<dbReference type="InterPro" id="IPR013602">
    <property type="entry name" value="Dynein_heavy_linker"/>
</dbReference>
<dbReference type="InParanoid" id="A0A0N1ICV2"/>
<dbReference type="Pfam" id="PF08393">
    <property type="entry name" value="DHC_N2"/>
    <property type="match status" value="1"/>
</dbReference>
<feature type="domain" description="Mitochondrial apoptosis-inducing factor C-terminal" evidence="8">
    <location>
        <begin position="433"/>
        <end position="546"/>
    </location>
</feature>
<dbReference type="Proteomes" id="UP000053240">
    <property type="component" value="Unassembled WGS sequence"/>
</dbReference>
<dbReference type="GO" id="GO:0007018">
    <property type="term" value="P:microtubule-based movement"/>
    <property type="evidence" value="ECO:0007669"/>
    <property type="project" value="InterPro"/>
</dbReference>
<dbReference type="InterPro" id="IPR023753">
    <property type="entry name" value="FAD/NAD-binding_dom"/>
</dbReference>
<evidence type="ECO:0000313" key="9">
    <source>
        <dbReference type="EMBL" id="KPJ11050.1"/>
    </source>
</evidence>
<accession>A0A0N1ICV2</accession>
<keyword evidence="1" id="KW-0285">Flavoprotein</keyword>
<evidence type="ECO:0000313" key="10">
    <source>
        <dbReference type="Proteomes" id="UP000053240"/>
    </source>
</evidence>
<dbReference type="Gene3D" id="3.30.390.30">
    <property type="match status" value="1"/>
</dbReference>
<dbReference type="SUPFAM" id="SSF55424">
    <property type="entry name" value="FAD/NAD-linked reductases, dimerisation (C-terminal) domain"/>
    <property type="match status" value="1"/>
</dbReference>
<evidence type="ECO:0000256" key="1">
    <source>
        <dbReference type="ARBA" id="ARBA00022630"/>
    </source>
</evidence>
<reference evidence="9 10" key="1">
    <citation type="journal article" date="2015" name="Nat. Commun.">
        <title>Outbred genome sequencing and CRISPR/Cas9 gene editing in butterflies.</title>
        <authorList>
            <person name="Li X."/>
            <person name="Fan D."/>
            <person name="Zhang W."/>
            <person name="Liu G."/>
            <person name="Zhang L."/>
            <person name="Zhao L."/>
            <person name="Fang X."/>
            <person name="Chen L."/>
            <person name="Dong Y."/>
            <person name="Chen Y."/>
            <person name="Ding Y."/>
            <person name="Zhao R."/>
            <person name="Feng M."/>
            <person name="Zhu Y."/>
            <person name="Feng Y."/>
            <person name="Jiang X."/>
            <person name="Zhu D."/>
            <person name="Xiang H."/>
            <person name="Feng X."/>
            <person name="Li S."/>
            <person name="Wang J."/>
            <person name="Zhang G."/>
            <person name="Kronforst M.R."/>
            <person name="Wang W."/>
        </authorList>
    </citation>
    <scope>NUCLEOTIDE SEQUENCE [LARGE SCALE GENOMIC DNA]</scope>
    <source>
        <strain evidence="9">Ya'a_city_454_Pm</strain>
        <tissue evidence="9">Whole body</tissue>
    </source>
</reference>
<dbReference type="PANTHER" id="PTHR22878">
    <property type="entry name" value="DYNEIN HEAVY CHAIN 6, AXONEMAL-LIKE-RELATED"/>
    <property type="match status" value="1"/>
</dbReference>
<comment type="catalytic activity">
    <reaction evidence="4">
        <text>A + NADH + H(+) = AH2 + NAD(+)</text>
        <dbReference type="Rhea" id="RHEA:11356"/>
        <dbReference type="ChEBI" id="CHEBI:13193"/>
        <dbReference type="ChEBI" id="CHEBI:15378"/>
        <dbReference type="ChEBI" id="CHEBI:17499"/>
        <dbReference type="ChEBI" id="CHEBI:57540"/>
        <dbReference type="ChEBI" id="CHEBI:57945"/>
    </reaction>
</comment>
<name>A0A0N1ICV2_PAPMA</name>
<keyword evidence="3" id="KW-0274">FAD</keyword>
<evidence type="ECO:0000256" key="2">
    <source>
        <dbReference type="ARBA" id="ARBA00022703"/>
    </source>
</evidence>
<evidence type="ECO:0000259" key="6">
    <source>
        <dbReference type="Pfam" id="PF07992"/>
    </source>
</evidence>
<dbReference type="InterPro" id="IPR016156">
    <property type="entry name" value="FAD/NAD-linked_Rdtase_dimer_sf"/>
</dbReference>
<gene>
    <name evidence="9" type="ORF">RR48_04195</name>
</gene>
<dbReference type="SMART" id="SM01353">
    <property type="entry name" value="AIF_C"/>
    <property type="match status" value="1"/>
</dbReference>
<dbReference type="GO" id="GO:0030286">
    <property type="term" value="C:dynein complex"/>
    <property type="evidence" value="ECO:0007669"/>
    <property type="project" value="InterPro"/>
</dbReference>
<feature type="transmembrane region" description="Helical" evidence="5">
    <location>
        <begin position="33"/>
        <end position="52"/>
    </location>
</feature>
<dbReference type="GO" id="GO:0016491">
    <property type="term" value="F:oxidoreductase activity"/>
    <property type="evidence" value="ECO:0007669"/>
    <property type="project" value="InterPro"/>
</dbReference>
<dbReference type="GO" id="GO:0006915">
    <property type="term" value="P:apoptotic process"/>
    <property type="evidence" value="ECO:0007669"/>
    <property type="project" value="UniProtKB-KW"/>
</dbReference>
<dbReference type="InterPro" id="IPR036188">
    <property type="entry name" value="FAD/NAD-bd_sf"/>
</dbReference>
<evidence type="ECO:0000256" key="5">
    <source>
        <dbReference type="SAM" id="Phobius"/>
    </source>
</evidence>
<keyword evidence="2" id="KW-0053">Apoptosis</keyword>
<keyword evidence="5" id="KW-0472">Membrane</keyword>
<feature type="domain" description="Dynein heavy chain linker" evidence="7">
    <location>
        <begin position="1499"/>
        <end position="1674"/>
    </location>
</feature>
<dbReference type="SUPFAM" id="SSF51905">
    <property type="entry name" value="FAD/NAD(P)-binding domain"/>
    <property type="match status" value="1"/>
</dbReference>
<keyword evidence="5" id="KW-1133">Transmembrane helix</keyword>
<feature type="domain" description="FAD/NAD(P)-binding" evidence="6">
    <location>
        <begin position="88"/>
        <end position="430"/>
    </location>
</feature>
<evidence type="ECO:0000256" key="4">
    <source>
        <dbReference type="ARBA" id="ARBA00047786"/>
    </source>
</evidence>
<protein>
    <submittedName>
        <fullName evidence="9">Dynein heavy chain 1, axonemal</fullName>
    </submittedName>
</protein>
<sequence>MLECQRTKGPCSLKPVPDPPPCPPPPPPPFPWVYVWGLTTFLGTVGLIYKLYLWKEEQDKLGENIPIWRPRRVIKRPFHEKDLPACVQYLIIGAGAAGWAAYNSIIEHDKTAKVFFIAKEDCLPYKRPPMSKYMWWNPEPPDIKNLYYVQDWKKKTMYQSECHNFLDPVKFYRKKKGPAVSIATGWCVLRVDADSHVAWIKTLCGEQPIYYERCLIAPGSKPKQLSMFKSAPKAVRDRVCNLRTIRDLEIAYRSVKKSKHVVVIGGGPLGCELAWYLGRMNKLDKELDPDHEPVKIVHIYKDKGIMASVIPEYLGEWAAEKIRKEGVTIRPKTQVYDAFQSEDGRLELTLSDGTSLVTDYAFVAVGSQPRMDLAEPSYLEVDDVNGGFVVNTELMARTHLYVAGDAASFYSQWKDTRLRLDHYLNAQEQGYVAGANMTGYWTPSNMEPHYWLRFEEELQMEVVGEVGACMPTIAIFKQCAEEAAKTTQAPAGGGGGDRPCYKKTNEYQSRYLRGLLMYMRDETVVGFVFWNMPPIDDRAAVATEILRAKPSYKDIDLIADLLGFVDTKCIYKKQEELIEKGPCIKNKKKKIKYHDVVFDNTTRDAIPKRGYYSELVANMLKEEPSKEQCAKKRMKLILQAKTDKLAPMLISLPKPQKPKVLLPPGRWTTYREDESVQFPFETFVPKLQFLSVVLPKELPRLVKIERLRRKFLASNIKKMLRELGIQPYWLIPPSEYPIKNDVRYALYSTYPKLDLEVFDNTDFDCRVPEEWLALGNIEGELYPCPGLAFLPKEEGANRGPGDIIQMLNNLYEWTNVAIYSFDNLTDKWEVMALDGSKRRFNIPRIRLMFKADDPETFAQRVKFAIDFRNEVENNIRFYLYLDCLILHGLPLMPLQYMPGILSMVRIHKQAKDLDEEHLLKLRQEAELLYTKMEGKMKMIYMIQKYPGMYNFVRPPTKEYVPPVPKYGRKKCVMEDFAGRMKYNQWYSLYVLTESVSCIHLVVEECLKVEGMLFFTLNYGRNVGLPEFDAAQQHCTQMMLKYLTITWLNNTAHAIRMSFRDVGKGWFNIYEKQWQFYSVSKLCRFMQLVRFRMQYALRYCIEQSMLMFVTLCETPCLVTYSCEEDYEWDSSDLINSPFTSHTPPLFYFHLMMNEEGPYYTTPPEQFEIVIQRLFREMLYRCHFIPQVHPMILTGLVFDNELVLTSIGLMEPNVVDYRERLLKAYRKAIIPLKAYMRQYEEYRDIFLLSIEEYVENFRQEKHSASETREEVQIHYNAKEALILRLPQYITIGPFSLNVDTLKQLLVTKRSDIMKALLTMWAEEVRIAVDDVIMTYKSVMRKLGEKPNTIEQVFEIREWMESIPFALKTQDDNMKKIFTDYEVLDVFFTPLENEDFKALWEAIGWPLIITKQVDATTDFLEEEQEKFWKLHQQDEQTLFDRIDMFTSQCMALTLQNDMSKVHEIANDIKKAWKAMKESQDWGRVLNQRQKLFGQPVTPFADLNRLVKEFEPYRNLWVTASDFLKSREVWFDNPLMYVDADTIEPLVSEYYKTLLKCIRTFADLPKIQKVALDIRDDIDEFRPLIPILQAVKNPGMKERHWKEFMDKAGITVTMNEKQTFQMCLKQGVAAHGSLIAEIGELASKEYVIEQSLDKMLNEWANKVMEVSPYKSTGKSMTLNNSFPLF</sequence>
<evidence type="ECO:0000259" key="7">
    <source>
        <dbReference type="Pfam" id="PF08393"/>
    </source>
</evidence>
<proteinExistence type="predicted"/>
<dbReference type="PRINTS" id="PR00411">
    <property type="entry name" value="PNDRDTASEI"/>
</dbReference>
<dbReference type="PRINTS" id="PR00368">
    <property type="entry name" value="FADPNR"/>
</dbReference>
<keyword evidence="10" id="KW-1185">Reference proteome</keyword>
<evidence type="ECO:0000256" key="3">
    <source>
        <dbReference type="ARBA" id="ARBA00022827"/>
    </source>
</evidence>
<dbReference type="InterPro" id="IPR026983">
    <property type="entry name" value="DHC"/>
</dbReference>
<dbReference type="STRING" id="76193.A0A0N1ICV2"/>
<organism evidence="9 10">
    <name type="scientific">Papilio machaon</name>
    <name type="common">Old World swallowtail butterfly</name>
    <dbReference type="NCBI Taxonomy" id="76193"/>
    <lineage>
        <taxon>Eukaryota</taxon>
        <taxon>Metazoa</taxon>
        <taxon>Ecdysozoa</taxon>
        <taxon>Arthropoda</taxon>
        <taxon>Hexapoda</taxon>
        <taxon>Insecta</taxon>
        <taxon>Pterygota</taxon>
        <taxon>Neoptera</taxon>
        <taxon>Endopterygota</taxon>
        <taxon>Lepidoptera</taxon>
        <taxon>Glossata</taxon>
        <taxon>Ditrysia</taxon>
        <taxon>Papilionoidea</taxon>
        <taxon>Papilionidae</taxon>
        <taxon>Papilioninae</taxon>
        <taxon>Papilio</taxon>
    </lineage>
</organism>
<dbReference type="InterPro" id="IPR029324">
    <property type="entry name" value="AIF_C"/>
</dbReference>
<feature type="transmembrane region" description="Helical" evidence="5">
    <location>
        <begin position="83"/>
        <end position="102"/>
    </location>
</feature>
<dbReference type="Gene3D" id="1.10.287.2620">
    <property type="match status" value="1"/>
</dbReference>
<dbReference type="GO" id="GO:0051959">
    <property type="term" value="F:dynein light intermediate chain binding"/>
    <property type="evidence" value="ECO:0007669"/>
    <property type="project" value="InterPro"/>
</dbReference>
<evidence type="ECO:0000259" key="8">
    <source>
        <dbReference type="Pfam" id="PF14721"/>
    </source>
</evidence>
<dbReference type="Pfam" id="PF14721">
    <property type="entry name" value="AIF_C"/>
    <property type="match status" value="1"/>
</dbReference>
<keyword evidence="5" id="KW-0812">Transmembrane</keyword>
<dbReference type="GO" id="GO:0045505">
    <property type="term" value="F:dynein intermediate chain binding"/>
    <property type="evidence" value="ECO:0007669"/>
    <property type="project" value="InterPro"/>
</dbReference>
<dbReference type="GO" id="GO:0046983">
    <property type="term" value="F:protein dimerization activity"/>
    <property type="evidence" value="ECO:0007669"/>
    <property type="project" value="InterPro"/>
</dbReference>
<dbReference type="EMBL" id="KQ460889">
    <property type="protein sequence ID" value="KPJ11050.1"/>
    <property type="molecule type" value="Genomic_DNA"/>
</dbReference>
<dbReference type="Gene3D" id="3.50.50.60">
    <property type="entry name" value="FAD/NAD(P)-binding domain"/>
    <property type="match status" value="2"/>
</dbReference>
<dbReference type="PANTHER" id="PTHR22878:SF73">
    <property type="entry name" value="DYNEIN AXONEMAL HEAVY CHAIN 1"/>
    <property type="match status" value="1"/>
</dbReference>
<dbReference type="Pfam" id="PF07992">
    <property type="entry name" value="Pyr_redox_2"/>
    <property type="match status" value="1"/>
</dbReference>